<name>A0A366M6Z0_9ACTN</name>
<comment type="caution">
    <text evidence="1">The sequence shown here is derived from an EMBL/GenBank/DDBJ whole genome shotgun (WGS) entry which is preliminary data.</text>
</comment>
<dbReference type="RefSeq" id="WP_113978357.1">
    <property type="nucleotide sequence ID" value="NZ_QMEY01000001.1"/>
</dbReference>
<accession>A0A366M6Z0</accession>
<keyword evidence="2" id="KW-1185">Reference proteome</keyword>
<organism evidence="1 2">
    <name type="scientific">Spongiactinospora rosea</name>
    <dbReference type="NCBI Taxonomy" id="2248750"/>
    <lineage>
        <taxon>Bacteria</taxon>
        <taxon>Bacillati</taxon>
        <taxon>Actinomycetota</taxon>
        <taxon>Actinomycetes</taxon>
        <taxon>Streptosporangiales</taxon>
        <taxon>Streptosporangiaceae</taxon>
        <taxon>Spongiactinospora</taxon>
    </lineage>
</organism>
<protein>
    <submittedName>
        <fullName evidence="1">Uncharacterized protein</fullName>
    </submittedName>
</protein>
<evidence type="ECO:0000313" key="1">
    <source>
        <dbReference type="EMBL" id="RBQ21593.1"/>
    </source>
</evidence>
<dbReference type="EMBL" id="QMEY01000001">
    <property type="protein sequence ID" value="RBQ21593.1"/>
    <property type="molecule type" value="Genomic_DNA"/>
</dbReference>
<gene>
    <name evidence="1" type="ORF">DP939_02465</name>
</gene>
<evidence type="ECO:0000313" key="2">
    <source>
        <dbReference type="Proteomes" id="UP000253303"/>
    </source>
</evidence>
<dbReference type="Proteomes" id="UP000253303">
    <property type="component" value="Unassembled WGS sequence"/>
</dbReference>
<sequence length="117" mass="12834">MGAGNAKLAFGHYAGRVPPNSMLALVFMALTAMDKDDPPLFWGGHQSIAVNVLGRRGEYTDADARAVRRLITPLFQVGAIEVYQHASVRRQGSSTVCYRLNLHPDVGRFPSYEQSVT</sequence>
<proteinExistence type="predicted"/>
<reference evidence="1 2" key="1">
    <citation type="submission" date="2018-06" db="EMBL/GenBank/DDBJ databases">
        <title>Sphaerisporangium craniellae sp. nov., isolated from a marine sponge in the South China Sea.</title>
        <authorList>
            <person name="Li L."/>
        </authorList>
    </citation>
    <scope>NUCLEOTIDE SEQUENCE [LARGE SCALE GENOMIC DNA]</scope>
    <source>
        <strain evidence="1 2">LHW63015</strain>
    </source>
</reference>
<dbReference type="AlphaFoldDB" id="A0A366M6Z0"/>
<dbReference type="OrthoDB" id="3483941at2"/>